<evidence type="ECO:0000313" key="1">
    <source>
        <dbReference type="EMBL" id="OQX13243.1"/>
    </source>
</evidence>
<dbReference type="SUPFAM" id="SSF47598">
    <property type="entry name" value="Ribbon-helix-helix"/>
    <property type="match status" value="1"/>
</dbReference>
<protein>
    <recommendedName>
        <fullName evidence="3">CopG family transcriptional regulator</fullName>
    </recommendedName>
</protein>
<dbReference type="AlphaFoldDB" id="A0A1Y1QT98"/>
<gene>
    <name evidence="1" type="ORF">BWK73_12705</name>
</gene>
<name>A0A1Y1QT98_9GAMM</name>
<proteinExistence type="predicted"/>
<accession>A0A1Y1QT98</accession>
<organism evidence="1 2">
    <name type="scientific">Thiothrix lacustris</name>
    <dbReference type="NCBI Taxonomy" id="525917"/>
    <lineage>
        <taxon>Bacteria</taxon>
        <taxon>Pseudomonadati</taxon>
        <taxon>Pseudomonadota</taxon>
        <taxon>Gammaproteobacteria</taxon>
        <taxon>Thiotrichales</taxon>
        <taxon>Thiotrichaceae</taxon>
        <taxon>Thiothrix</taxon>
    </lineage>
</organism>
<evidence type="ECO:0000313" key="2">
    <source>
        <dbReference type="Proteomes" id="UP000192491"/>
    </source>
</evidence>
<reference evidence="1 2" key="1">
    <citation type="submission" date="2017-01" db="EMBL/GenBank/DDBJ databases">
        <title>Novel large sulfur bacteria in the metagenomes of groundwater-fed chemosynthetic microbial mats in the Lake Huron basin.</title>
        <authorList>
            <person name="Sharrar A.M."/>
            <person name="Flood B.E."/>
            <person name="Bailey J.V."/>
            <person name="Jones D.S."/>
            <person name="Biddanda B."/>
            <person name="Ruberg S.A."/>
            <person name="Marcus D.N."/>
            <person name="Dick G.J."/>
        </authorList>
    </citation>
    <scope>NUCLEOTIDE SEQUENCE [LARGE SCALE GENOMIC DNA]</scope>
    <source>
        <strain evidence="1">A8</strain>
    </source>
</reference>
<comment type="caution">
    <text evidence="1">The sequence shown here is derived from an EMBL/GenBank/DDBJ whole genome shotgun (WGS) entry which is preliminary data.</text>
</comment>
<evidence type="ECO:0008006" key="3">
    <source>
        <dbReference type="Google" id="ProtNLM"/>
    </source>
</evidence>
<dbReference type="InterPro" id="IPR010985">
    <property type="entry name" value="Ribbon_hlx_hlx"/>
</dbReference>
<dbReference type="Proteomes" id="UP000192491">
    <property type="component" value="Unassembled WGS sequence"/>
</dbReference>
<sequence length="76" mass="8791">MSNLTITVDEAVLKQARMRALEEGTSVNALLRDYLERYISKGQQYRQATNNILAIAKRSTAASQGRRWTRDELYER</sequence>
<dbReference type="EMBL" id="MTEJ01000050">
    <property type="protein sequence ID" value="OQX13243.1"/>
    <property type="molecule type" value="Genomic_DNA"/>
</dbReference>
<dbReference type="GO" id="GO:0006355">
    <property type="term" value="P:regulation of DNA-templated transcription"/>
    <property type="evidence" value="ECO:0007669"/>
    <property type="project" value="InterPro"/>
</dbReference>